<dbReference type="AlphaFoldDB" id="A0A8J5TU95"/>
<accession>A0A8J5TU95</accession>
<name>A0A8J5TU95_FUSOX</name>
<dbReference type="Proteomes" id="UP000694050">
    <property type="component" value="Unassembled WGS sequence"/>
</dbReference>
<sequence>MKPMPMPATINEKKPWTQGELREATSYCLKLISEAAPDEFAKYVYKSLPHWIGKYPAQDFVKLKFNLWDIPSREQVANMLELLDIGTFVWDLAATWHYAPVSFYDQVGKDVPQDRRSLEFERPDGLLEHFTTRCREKLRFSATAAAI</sequence>
<comment type="caution">
    <text evidence="1">The sequence shown here is derived from an EMBL/GenBank/DDBJ whole genome shotgun (WGS) entry which is preliminary data.</text>
</comment>
<protein>
    <submittedName>
        <fullName evidence="1">Uncharacterized protein</fullName>
    </submittedName>
</protein>
<evidence type="ECO:0000313" key="1">
    <source>
        <dbReference type="EMBL" id="KAG7412684.1"/>
    </source>
</evidence>
<proteinExistence type="predicted"/>
<dbReference type="EMBL" id="JAELUQ010000006">
    <property type="protein sequence ID" value="KAG7412684.1"/>
    <property type="molecule type" value="Genomic_DNA"/>
</dbReference>
<evidence type="ECO:0000313" key="2">
    <source>
        <dbReference type="Proteomes" id="UP000694050"/>
    </source>
</evidence>
<reference evidence="1" key="1">
    <citation type="submission" date="2021-04" db="EMBL/GenBank/DDBJ databases">
        <title>First draft genome resource for Brassicaceae pathogens Fusarium oxysporum f. sp. raphani and Fusarium oxysporum f. sp. rapae.</title>
        <authorList>
            <person name="Asai S."/>
        </authorList>
    </citation>
    <scope>NUCLEOTIDE SEQUENCE</scope>
    <source>
        <strain evidence="1">Tf1208</strain>
    </source>
</reference>
<organism evidence="1 2">
    <name type="scientific">Fusarium oxysporum f. sp. rapae</name>
    <dbReference type="NCBI Taxonomy" id="485398"/>
    <lineage>
        <taxon>Eukaryota</taxon>
        <taxon>Fungi</taxon>
        <taxon>Dikarya</taxon>
        <taxon>Ascomycota</taxon>
        <taxon>Pezizomycotina</taxon>
        <taxon>Sordariomycetes</taxon>
        <taxon>Hypocreomycetidae</taxon>
        <taxon>Hypocreales</taxon>
        <taxon>Nectriaceae</taxon>
        <taxon>Fusarium</taxon>
        <taxon>Fusarium oxysporum species complex</taxon>
    </lineage>
</organism>
<gene>
    <name evidence="1" type="ORF">Forpe1208_v008510</name>
</gene>